<gene>
    <name evidence="2" type="primary">LOC100374952</name>
</gene>
<evidence type="ECO:0000313" key="1">
    <source>
        <dbReference type="Proteomes" id="UP000694865"/>
    </source>
</evidence>
<dbReference type="Proteomes" id="UP000694865">
    <property type="component" value="Unplaced"/>
</dbReference>
<reference evidence="2" key="1">
    <citation type="submission" date="2025-08" db="UniProtKB">
        <authorList>
            <consortium name="RefSeq"/>
        </authorList>
    </citation>
    <scope>IDENTIFICATION</scope>
    <source>
        <tissue evidence="2">Testes</tissue>
    </source>
</reference>
<sequence>MIEVIANIVRGSVFLAGETLECTVTFSNPVCDNVSTSKPDTLTWASAQLSCQCNVSESRVIQPPRRTDLSQSGNTTSFVPARGERGVTVVSTHPRILFCNLTLSPGESKTFIYRERIPRDAPPSYKGQSVKYSYKVTIGTQRLNSATKLLRIPFRVLVVYGLGDTSIYEESQRPSNPFLAEQKKETSLLDMALQVITTITSRRTPNFYNITNDQGKVGRFCLFKPAYKIGEDIIATFDFSGATIPCLQFSVALQSEENISEECRRKPSQTSAVTTYSKHEEFCLHTTKSHIQLPIPLHLTPGFITDIVCLWYHLHFEFITASQPLPDHVIPADQSESSTWQGPKNVEVETMVWDLPVKIVPTNPLQATSISIARASNSVNV</sequence>
<accession>A0ABM0GZ26</accession>
<dbReference type="InterPro" id="IPR014848">
    <property type="entry name" value="Rgp1"/>
</dbReference>
<dbReference type="RefSeq" id="XP_002740566.1">
    <property type="nucleotide sequence ID" value="XM_002740520.2"/>
</dbReference>
<organism evidence="1 2">
    <name type="scientific">Saccoglossus kowalevskii</name>
    <name type="common">Acorn worm</name>
    <dbReference type="NCBI Taxonomy" id="10224"/>
    <lineage>
        <taxon>Eukaryota</taxon>
        <taxon>Metazoa</taxon>
        <taxon>Hemichordata</taxon>
        <taxon>Enteropneusta</taxon>
        <taxon>Harrimaniidae</taxon>
        <taxon>Saccoglossus</taxon>
    </lineage>
</organism>
<protein>
    <submittedName>
        <fullName evidence="2">Retrograde Golgi transport protein RGP1 homolog</fullName>
    </submittedName>
</protein>
<evidence type="ECO:0000313" key="2">
    <source>
        <dbReference type="RefSeq" id="XP_002740566.1"/>
    </source>
</evidence>
<dbReference type="PANTHER" id="PTHR12507">
    <property type="entry name" value="REDUCED GROWTH PHENOTYPE 1 RGP1, YEAST -RELATED"/>
    <property type="match status" value="1"/>
</dbReference>
<keyword evidence="1" id="KW-1185">Reference proteome</keyword>
<dbReference type="Pfam" id="PF08737">
    <property type="entry name" value="Rgp1"/>
    <property type="match status" value="2"/>
</dbReference>
<dbReference type="GeneID" id="100374952"/>
<proteinExistence type="predicted"/>
<name>A0ABM0GZ26_SACKO</name>